<keyword evidence="4 5" id="KW-0963">Cytoplasm</keyword>
<evidence type="ECO:0000256" key="4">
    <source>
        <dbReference type="ARBA" id="ARBA00022490"/>
    </source>
</evidence>
<evidence type="ECO:0000313" key="9">
    <source>
        <dbReference type="Proteomes" id="UP001339883"/>
    </source>
</evidence>
<dbReference type="PANTHER" id="PTHR33602">
    <property type="entry name" value="REGULATORY PROTEIN RECX FAMILY PROTEIN"/>
    <property type="match status" value="1"/>
</dbReference>
<organism evidence="8 9">
    <name type="scientific">Acinetobacter pollinis</name>
    <dbReference type="NCBI Taxonomy" id="2605270"/>
    <lineage>
        <taxon>Bacteria</taxon>
        <taxon>Pseudomonadati</taxon>
        <taxon>Pseudomonadota</taxon>
        <taxon>Gammaproteobacteria</taxon>
        <taxon>Moraxellales</taxon>
        <taxon>Moraxellaceae</taxon>
        <taxon>Acinetobacter</taxon>
    </lineage>
</organism>
<comment type="caution">
    <text evidence="8">The sequence shown here is derived from an EMBL/GenBank/DDBJ whole genome shotgun (WGS) entry which is preliminary data.</text>
</comment>
<feature type="domain" description="RecX third three-helical" evidence="7">
    <location>
        <begin position="111"/>
        <end position="152"/>
    </location>
</feature>
<dbReference type="EMBL" id="VTDN01000002">
    <property type="protein sequence ID" value="MEB5476152.1"/>
    <property type="molecule type" value="Genomic_DNA"/>
</dbReference>
<comment type="function">
    <text evidence="5">Modulates RecA activity.</text>
</comment>
<evidence type="ECO:0000256" key="2">
    <source>
        <dbReference type="ARBA" id="ARBA00009695"/>
    </source>
</evidence>
<feature type="domain" description="RecX second three-helical" evidence="6">
    <location>
        <begin position="63"/>
        <end position="101"/>
    </location>
</feature>
<evidence type="ECO:0000256" key="5">
    <source>
        <dbReference type="HAMAP-Rule" id="MF_01114"/>
    </source>
</evidence>
<evidence type="ECO:0000256" key="1">
    <source>
        <dbReference type="ARBA" id="ARBA00004496"/>
    </source>
</evidence>
<keyword evidence="9" id="KW-1185">Reference proteome</keyword>
<dbReference type="InterPro" id="IPR036388">
    <property type="entry name" value="WH-like_DNA-bd_sf"/>
</dbReference>
<dbReference type="PANTHER" id="PTHR33602:SF1">
    <property type="entry name" value="REGULATORY PROTEIN RECX FAMILY PROTEIN"/>
    <property type="match status" value="1"/>
</dbReference>
<dbReference type="Gene3D" id="1.10.10.10">
    <property type="entry name" value="Winged helix-like DNA-binding domain superfamily/Winged helix DNA-binding domain"/>
    <property type="match status" value="3"/>
</dbReference>
<reference evidence="8 9" key="1">
    <citation type="submission" date="2019-08" db="EMBL/GenBank/DDBJ databases">
        <title>Five species of Acinetobacter isolated from floral nectar and animal pollinators.</title>
        <authorList>
            <person name="Hendry T.A."/>
        </authorList>
    </citation>
    <scope>NUCLEOTIDE SEQUENCE [LARGE SCALE GENOMIC DNA]</scope>
    <source>
        <strain evidence="8 9">MD18.27</strain>
    </source>
</reference>
<comment type="subcellular location">
    <subcellularLocation>
        <location evidence="1 5">Cytoplasm</location>
    </subcellularLocation>
</comment>
<evidence type="ECO:0000256" key="3">
    <source>
        <dbReference type="ARBA" id="ARBA00018111"/>
    </source>
</evidence>
<proteinExistence type="inferred from homology"/>
<dbReference type="RefSeq" id="WP_277094249.1">
    <property type="nucleotide sequence ID" value="NZ_VTDN01000002.1"/>
</dbReference>
<sequence length="161" mass="19147">MLYRKKNSEKTLTGSRLKSYAYALLCRKEYSKSELIEKLLQYAIDPNEVNEVVEQLTEYGYQSDQRVAEQTLRSQRFQGKGPQRIKQKLLQKSVNSSYIEEQLQEIDWTAEAYQLKVRKFGTDIEKDAKKRAKQIRFLQYRGYDLDIIFKVIDIKEDDYIP</sequence>
<name>A0ABU6DT91_9GAMM</name>
<accession>A0ABU6DT91</accession>
<evidence type="ECO:0000313" key="8">
    <source>
        <dbReference type="EMBL" id="MEB5476152.1"/>
    </source>
</evidence>
<gene>
    <name evidence="5" type="primary">recX</name>
    <name evidence="8" type="ORF">I2F25_03655</name>
</gene>
<dbReference type="InterPro" id="IPR053924">
    <property type="entry name" value="RecX_HTH_2nd"/>
</dbReference>
<dbReference type="InterPro" id="IPR053925">
    <property type="entry name" value="RecX_HTH_3rd"/>
</dbReference>
<evidence type="ECO:0000259" key="6">
    <source>
        <dbReference type="Pfam" id="PF02631"/>
    </source>
</evidence>
<dbReference type="Proteomes" id="UP001339883">
    <property type="component" value="Unassembled WGS sequence"/>
</dbReference>
<protein>
    <recommendedName>
        <fullName evidence="3 5">Regulatory protein RecX</fullName>
    </recommendedName>
</protein>
<evidence type="ECO:0000259" key="7">
    <source>
        <dbReference type="Pfam" id="PF21981"/>
    </source>
</evidence>
<comment type="similarity">
    <text evidence="2 5">Belongs to the RecX family.</text>
</comment>
<dbReference type="Pfam" id="PF21981">
    <property type="entry name" value="RecX_HTH3"/>
    <property type="match status" value="1"/>
</dbReference>
<dbReference type="InterPro" id="IPR003783">
    <property type="entry name" value="Regulatory_RecX"/>
</dbReference>
<dbReference type="HAMAP" id="MF_01114">
    <property type="entry name" value="RecX"/>
    <property type="match status" value="1"/>
</dbReference>
<dbReference type="Pfam" id="PF02631">
    <property type="entry name" value="RecX_HTH2"/>
    <property type="match status" value="1"/>
</dbReference>